<reference evidence="7 8" key="1">
    <citation type="submission" date="2019-11" db="EMBL/GenBank/DDBJ databases">
        <authorList>
            <person name="Im W.T."/>
        </authorList>
    </citation>
    <scope>NUCLEOTIDE SEQUENCE [LARGE SCALE GENOMIC DNA]</scope>
    <source>
        <strain evidence="7 8">SB-02</strain>
    </source>
</reference>
<dbReference type="PANTHER" id="PTHR23508">
    <property type="entry name" value="CARBOXYLIC ACID TRANSPORTER PROTEIN HOMOLOG"/>
    <property type="match status" value="1"/>
</dbReference>
<evidence type="ECO:0000256" key="1">
    <source>
        <dbReference type="ARBA" id="ARBA00004141"/>
    </source>
</evidence>
<feature type="transmembrane region" description="Helical" evidence="5">
    <location>
        <begin position="219"/>
        <end position="239"/>
    </location>
</feature>
<proteinExistence type="predicted"/>
<evidence type="ECO:0000256" key="2">
    <source>
        <dbReference type="ARBA" id="ARBA00022692"/>
    </source>
</evidence>
<dbReference type="InterPro" id="IPR036259">
    <property type="entry name" value="MFS_trans_sf"/>
</dbReference>
<feature type="transmembrane region" description="Helical" evidence="5">
    <location>
        <begin position="376"/>
        <end position="396"/>
    </location>
</feature>
<feature type="transmembrane region" description="Helical" evidence="5">
    <location>
        <begin position="312"/>
        <end position="331"/>
    </location>
</feature>
<feature type="domain" description="Major facilitator superfamily (MFS) profile" evidence="6">
    <location>
        <begin position="12"/>
        <end position="402"/>
    </location>
</feature>
<evidence type="ECO:0000259" key="6">
    <source>
        <dbReference type="PROSITE" id="PS50850"/>
    </source>
</evidence>
<feature type="transmembrane region" description="Helical" evidence="5">
    <location>
        <begin position="259"/>
        <end position="279"/>
    </location>
</feature>
<evidence type="ECO:0000313" key="7">
    <source>
        <dbReference type="EMBL" id="QGW27117.1"/>
    </source>
</evidence>
<feature type="transmembrane region" description="Helical" evidence="5">
    <location>
        <begin position="286"/>
        <end position="306"/>
    </location>
</feature>
<dbReference type="Proteomes" id="UP000426027">
    <property type="component" value="Chromosome"/>
</dbReference>
<keyword evidence="4 5" id="KW-0472">Membrane</keyword>
<name>A0A6I6G4U7_9BACT</name>
<dbReference type="GO" id="GO:0005886">
    <property type="term" value="C:plasma membrane"/>
    <property type="evidence" value="ECO:0007669"/>
    <property type="project" value="TreeGrafter"/>
</dbReference>
<evidence type="ECO:0000256" key="5">
    <source>
        <dbReference type="SAM" id="Phobius"/>
    </source>
</evidence>
<dbReference type="PANTHER" id="PTHR23508:SF10">
    <property type="entry name" value="CARBOXYLIC ACID TRANSPORTER PROTEIN HOMOLOG"/>
    <property type="match status" value="1"/>
</dbReference>
<dbReference type="CDD" id="cd17316">
    <property type="entry name" value="MFS_SV2_like"/>
    <property type="match status" value="1"/>
</dbReference>
<keyword evidence="2 5" id="KW-0812">Transmembrane</keyword>
<dbReference type="Gene3D" id="1.20.1250.20">
    <property type="entry name" value="MFS general substrate transporter like domains"/>
    <property type="match status" value="2"/>
</dbReference>
<feature type="transmembrane region" description="Helical" evidence="5">
    <location>
        <begin position="170"/>
        <end position="188"/>
    </location>
</feature>
<dbReference type="AlphaFoldDB" id="A0A6I6G4U7"/>
<dbReference type="Pfam" id="PF07690">
    <property type="entry name" value="MFS_1"/>
    <property type="match status" value="1"/>
</dbReference>
<dbReference type="SUPFAM" id="SSF103473">
    <property type="entry name" value="MFS general substrate transporter"/>
    <property type="match status" value="1"/>
</dbReference>
<feature type="transmembrane region" description="Helical" evidence="5">
    <location>
        <begin position="106"/>
        <end position="127"/>
    </location>
</feature>
<protein>
    <submittedName>
        <fullName evidence="7">MFS transporter</fullName>
    </submittedName>
</protein>
<accession>A0A6I6G4U7</accession>
<dbReference type="GO" id="GO:0046943">
    <property type="term" value="F:carboxylic acid transmembrane transporter activity"/>
    <property type="evidence" value="ECO:0007669"/>
    <property type="project" value="TreeGrafter"/>
</dbReference>
<evidence type="ECO:0000313" key="8">
    <source>
        <dbReference type="Proteomes" id="UP000426027"/>
    </source>
</evidence>
<dbReference type="PROSITE" id="PS50850">
    <property type="entry name" value="MFS"/>
    <property type="match status" value="1"/>
</dbReference>
<feature type="transmembrane region" description="Helical" evidence="5">
    <location>
        <begin position="82"/>
        <end position="100"/>
    </location>
</feature>
<keyword evidence="3 5" id="KW-1133">Transmembrane helix</keyword>
<feature type="transmembrane region" description="Helical" evidence="5">
    <location>
        <begin position="139"/>
        <end position="158"/>
    </location>
</feature>
<dbReference type="InterPro" id="IPR020846">
    <property type="entry name" value="MFS_dom"/>
</dbReference>
<dbReference type="RefSeq" id="WP_157476551.1">
    <property type="nucleotide sequence ID" value="NZ_CP046566.1"/>
</dbReference>
<sequence length="413" mass="45353">MQPKQYGIFSLPVVVGALGFFVDIYDLLLFSIVRKSSFRDLGVPESAMKDIGESIISWQMMGLTVGGILWGMMGDKKGRKSVLFGSILLYSLATIANGFVQTVDQYTWLRFIAGLGLAGELGASITLTSELLPKEKRGIAAAIIATSGVFGTIAAYFVHSLSGEDWRLCYFIGGGMGIALLFLRVGVLDSGLYDASKKADVPMGNFTMFFNNRERMMRYLRGIFIGLPVWYVIGVLISFSDEFARRFGIADFDQPKALMLQYVALVFGDMGAGFLSNYLRSRKKTLFIYYGILSLFILLFFGLKGGGTASNMYLLCMGLGFGSGISVVYITMSAEQFGTNLRATAAISIPNLVRGFLPLILLLFQWLRSEHMLNNYLTAAAVTGAGIIALGIWSVYKTPETFHKDLDYLETNG</sequence>
<feature type="transmembrane region" description="Helical" evidence="5">
    <location>
        <begin position="51"/>
        <end position="70"/>
    </location>
</feature>
<dbReference type="EMBL" id="CP046566">
    <property type="protein sequence ID" value="QGW27117.1"/>
    <property type="molecule type" value="Genomic_DNA"/>
</dbReference>
<comment type="subcellular location">
    <subcellularLocation>
        <location evidence="1">Membrane</location>
        <topology evidence="1">Multi-pass membrane protein</topology>
    </subcellularLocation>
</comment>
<keyword evidence="8" id="KW-1185">Reference proteome</keyword>
<organism evidence="7 8">
    <name type="scientific">Phnomibacter ginsenosidimutans</name>
    <dbReference type="NCBI Taxonomy" id="2676868"/>
    <lineage>
        <taxon>Bacteria</taxon>
        <taxon>Pseudomonadati</taxon>
        <taxon>Bacteroidota</taxon>
        <taxon>Chitinophagia</taxon>
        <taxon>Chitinophagales</taxon>
        <taxon>Chitinophagaceae</taxon>
        <taxon>Phnomibacter</taxon>
    </lineage>
</organism>
<dbReference type="KEGG" id="fls:GLV81_02450"/>
<evidence type="ECO:0000256" key="4">
    <source>
        <dbReference type="ARBA" id="ARBA00023136"/>
    </source>
</evidence>
<evidence type="ECO:0000256" key="3">
    <source>
        <dbReference type="ARBA" id="ARBA00022989"/>
    </source>
</evidence>
<feature type="transmembrane region" description="Helical" evidence="5">
    <location>
        <begin position="7"/>
        <end position="31"/>
    </location>
</feature>
<feature type="transmembrane region" description="Helical" evidence="5">
    <location>
        <begin position="343"/>
        <end position="364"/>
    </location>
</feature>
<dbReference type="InterPro" id="IPR011701">
    <property type="entry name" value="MFS"/>
</dbReference>
<gene>
    <name evidence="7" type="ORF">GLV81_02450</name>
</gene>